<comment type="caution">
    <text evidence="1">The sequence shown here is derived from an EMBL/GenBank/DDBJ whole genome shotgun (WGS) entry which is preliminary data.</text>
</comment>
<protein>
    <submittedName>
        <fullName evidence="1">Uncharacterized protein</fullName>
    </submittedName>
</protein>
<proteinExistence type="predicted"/>
<sequence length="263" mass="30950">MQSDATETPHHFEMVLESEVRKIVYENQVDQILHQTCRELKEQAQNSFHNHTGSYSFNLVNLKLLIMRHTPSYQAEYMPLPYVFHKRRELFINVDNSLHSFYSEKLSSAQEKLKSVQDMNYSFLFSVAAGIRNAKYCPDSMKKYRKIVKRINMDGINMPMTIDQLPRFERQNPNLEIYVFGFKDTGVNESSRPDLFLTNSPEDNERTRCRKSMARSIARDQVISQFSFPLYVSFNTRTDSNICEDRNRQGALRTEILERSPYD</sequence>
<keyword evidence="2" id="KW-1185">Reference proteome</keyword>
<evidence type="ECO:0000313" key="2">
    <source>
        <dbReference type="Proteomes" id="UP000708208"/>
    </source>
</evidence>
<reference evidence="1" key="1">
    <citation type="submission" date="2021-06" db="EMBL/GenBank/DDBJ databases">
        <authorList>
            <person name="Hodson N. C."/>
            <person name="Mongue J. A."/>
            <person name="Jaron S. K."/>
        </authorList>
    </citation>
    <scope>NUCLEOTIDE SEQUENCE</scope>
</reference>
<dbReference type="AlphaFoldDB" id="A0A8J2P860"/>
<gene>
    <name evidence="1" type="ORF">AFUS01_LOCUS16332</name>
</gene>
<dbReference type="OrthoDB" id="6602337at2759"/>
<organism evidence="1 2">
    <name type="scientific">Allacma fusca</name>
    <dbReference type="NCBI Taxonomy" id="39272"/>
    <lineage>
        <taxon>Eukaryota</taxon>
        <taxon>Metazoa</taxon>
        <taxon>Ecdysozoa</taxon>
        <taxon>Arthropoda</taxon>
        <taxon>Hexapoda</taxon>
        <taxon>Collembola</taxon>
        <taxon>Symphypleona</taxon>
        <taxon>Sminthuridae</taxon>
        <taxon>Allacma</taxon>
    </lineage>
</organism>
<dbReference type="Proteomes" id="UP000708208">
    <property type="component" value="Unassembled WGS sequence"/>
</dbReference>
<evidence type="ECO:0000313" key="1">
    <source>
        <dbReference type="EMBL" id="CAG7727491.1"/>
    </source>
</evidence>
<dbReference type="EMBL" id="CAJVCH010149439">
    <property type="protein sequence ID" value="CAG7727491.1"/>
    <property type="molecule type" value="Genomic_DNA"/>
</dbReference>
<accession>A0A8J2P860</accession>
<name>A0A8J2P860_9HEXA</name>